<dbReference type="Proteomes" id="UP000285961">
    <property type="component" value="Unassembled WGS sequence"/>
</dbReference>
<protein>
    <submittedName>
        <fullName evidence="3">DUF58 domain-containing protein</fullName>
    </submittedName>
</protein>
<feature type="transmembrane region" description="Helical" evidence="1">
    <location>
        <begin position="28"/>
        <end position="49"/>
    </location>
</feature>
<name>A0A419EN79_9BACT</name>
<dbReference type="PANTHER" id="PTHR34351:SF1">
    <property type="entry name" value="SLR1927 PROTEIN"/>
    <property type="match status" value="1"/>
</dbReference>
<dbReference type="EMBL" id="QZKI01000143">
    <property type="protein sequence ID" value="RJP64124.1"/>
    <property type="molecule type" value="Genomic_DNA"/>
</dbReference>
<dbReference type="InterPro" id="IPR002881">
    <property type="entry name" value="DUF58"/>
</dbReference>
<proteinExistence type="predicted"/>
<dbReference type="AlphaFoldDB" id="A0A419EN79"/>
<evidence type="ECO:0000259" key="2">
    <source>
        <dbReference type="Pfam" id="PF01882"/>
    </source>
</evidence>
<keyword evidence="1" id="KW-0812">Transmembrane</keyword>
<accession>A0A419EN79</accession>
<reference evidence="3 4" key="1">
    <citation type="journal article" date="2017" name="ISME J.">
        <title>Energy and carbon metabolisms in a deep terrestrial subsurface fluid microbial community.</title>
        <authorList>
            <person name="Momper L."/>
            <person name="Jungbluth S.P."/>
            <person name="Lee M.D."/>
            <person name="Amend J.P."/>
        </authorList>
    </citation>
    <scope>NUCLEOTIDE SEQUENCE [LARGE SCALE GENOMIC DNA]</scope>
    <source>
        <strain evidence="3">SURF_17</strain>
    </source>
</reference>
<evidence type="ECO:0000256" key="1">
    <source>
        <dbReference type="SAM" id="Phobius"/>
    </source>
</evidence>
<organism evidence="3 4">
    <name type="scientific">Candidatus Abyssobacteria bacterium SURF_17</name>
    <dbReference type="NCBI Taxonomy" id="2093361"/>
    <lineage>
        <taxon>Bacteria</taxon>
        <taxon>Pseudomonadati</taxon>
        <taxon>Candidatus Hydrogenedentota</taxon>
        <taxon>Candidatus Abyssobacteria</taxon>
    </lineage>
</organism>
<evidence type="ECO:0000313" key="4">
    <source>
        <dbReference type="Proteomes" id="UP000285961"/>
    </source>
</evidence>
<dbReference type="Pfam" id="PF01882">
    <property type="entry name" value="DUF58"/>
    <property type="match status" value="1"/>
</dbReference>
<dbReference type="PANTHER" id="PTHR34351">
    <property type="entry name" value="SLR1927 PROTEIN-RELATED"/>
    <property type="match status" value="1"/>
</dbReference>
<evidence type="ECO:0000313" key="3">
    <source>
        <dbReference type="EMBL" id="RJP64124.1"/>
    </source>
</evidence>
<sequence length="346" mass="38729">MTWEAVGFFALTAAIFLAGFNSGNNLLYLIAAVMLGGAIVSIIAGRINLAHLDVCRQVPSYLFAGHPFSITVEIANRKRFLDSFGVEVEGINEAHEPVFFLSIGRRSVRLYDTRTAVPKRGLQTLPPLTLRSQFPWGIFTFSKKAADSREVIVYPHIRDVREMTSGSGFLRDEYPRHAKGAGSGLYGVREYRHGEDSANINWKLSAKLDRLIVRETEREEERRVCIVLDNLLQDNSERAVELFEKAVSTVASLVWHFCRSGYWVKLLTHTVVVGYDQGLDHMHRMLIALALIQSVTADPEKHSLEREALDGATCISVRCDGEVHITGQRNGVAARKFSQRIEAEDA</sequence>
<keyword evidence="1" id="KW-0472">Membrane</keyword>
<feature type="domain" description="DUF58" evidence="2">
    <location>
        <begin position="188"/>
        <end position="310"/>
    </location>
</feature>
<keyword evidence="1" id="KW-1133">Transmembrane helix</keyword>
<gene>
    <name evidence="3" type="ORF">C4532_19815</name>
</gene>
<comment type="caution">
    <text evidence="3">The sequence shown here is derived from an EMBL/GenBank/DDBJ whole genome shotgun (WGS) entry which is preliminary data.</text>
</comment>